<accession>A0ABW7QGU7</accession>
<dbReference type="EMBL" id="JBIQWL010000010">
    <property type="protein sequence ID" value="MFH8252554.1"/>
    <property type="molecule type" value="Genomic_DNA"/>
</dbReference>
<evidence type="ECO:0000313" key="1">
    <source>
        <dbReference type="EMBL" id="MFH8252554.1"/>
    </source>
</evidence>
<proteinExistence type="predicted"/>
<reference evidence="1 2" key="1">
    <citation type="submission" date="2024-09" db="EMBL/GenBank/DDBJ databases">
        <authorList>
            <person name="Pan X."/>
        </authorList>
    </citation>
    <scope>NUCLEOTIDE SEQUENCE [LARGE SCALE GENOMIC DNA]</scope>
    <source>
        <strain evidence="1 2">B2969</strain>
    </source>
</reference>
<dbReference type="Gene3D" id="3.30.2270.10">
    <property type="entry name" value="Folate-binding superfamily"/>
    <property type="match status" value="1"/>
</dbReference>
<name>A0ABW7QGU7_9MICO</name>
<dbReference type="InterPro" id="IPR038561">
    <property type="entry name" value="SoxD_sf"/>
</dbReference>
<organism evidence="1 2">
    <name type="scientific">Microbacterium alkaliflavum</name>
    <dbReference type="NCBI Taxonomy" id="3248839"/>
    <lineage>
        <taxon>Bacteria</taxon>
        <taxon>Bacillati</taxon>
        <taxon>Actinomycetota</taxon>
        <taxon>Actinomycetes</taxon>
        <taxon>Micrococcales</taxon>
        <taxon>Microbacteriaceae</taxon>
        <taxon>Microbacterium</taxon>
    </lineage>
</organism>
<evidence type="ECO:0000313" key="2">
    <source>
        <dbReference type="Proteomes" id="UP001610861"/>
    </source>
</evidence>
<sequence>MQLIQCPWCGPREETEFSYGGEAHVAYPENPAELDDLSWAYYVFFRGNTKGVFAERWVHSAGCRRWFNALRDTVSYRFLAVYPMGHAAPLASAADDVPPDARDLLTTELESTDAR</sequence>
<comment type="caution">
    <text evidence="1">The sequence shown here is derived from an EMBL/GenBank/DDBJ whole genome shotgun (WGS) entry which is preliminary data.</text>
</comment>
<dbReference type="RefSeq" id="WP_397557985.1">
    <property type="nucleotide sequence ID" value="NZ_JBIQWL010000010.1"/>
</dbReference>
<dbReference type="Proteomes" id="UP001610861">
    <property type="component" value="Unassembled WGS sequence"/>
</dbReference>
<protein>
    <submittedName>
        <fullName evidence="1">Sarcosine oxidase subunit delta</fullName>
    </submittedName>
</protein>
<gene>
    <name evidence="1" type="ORF">ACH3VR_19460</name>
</gene>
<dbReference type="Pfam" id="PF04267">
    <property type="entry name" value="SoxD"/>
    <property type="match status" value="1"/>
</dbReference>
<keyword evidence="2" id="KW-1185">Reference proteome</keyword>
<dbReference type="NCBIfam" id="TIGR01374">
    <property type="entry name" value="soxD"/>
    <property type="match status" value="1"/>
</dbReference>
<dbReference type="InterPro" id="IPR006279">
    <property type="entry name" value="SoxD"/>
</dbReference>